<comment type="catalytic activity">
    <reaction evidence="1">
        <text>ATP + protein L-histidine = ADP + protein N-phospho-L-histidine.</text>
        <dbReference type="EC" id="2.7.13.3"/>
    </reaction>
</comment>
<keyword evidence="4" id="KW-0808">Transferase</keyword>
<accession>A0A7W7RHA1</accession>
<evidence type="ECO:0000256" key="4">
    <source>
        <dbReference type="ARBA" id="ARBA00022679"/>
    </source>
</evidence>
<dbReference type="SUPFAM" id="SSF55874">
    <property type="entry name" value="ATPase domain of HSP90 chaperone/DNA topoisomerase II/histidine kinase"/>
    <property type="match status" value="1"/>
</dbReference>
<evidence type="ECO:0000256" key="8">
    <source>
        <dbReference type="ARBA" id="ARBA00023012"/>
    </source>
</evidence>
<evidence type="ECO:0000256" key="6">
    <source>
        <dbReference type="ARBA" id="ARBA00022777"/>
    </source>
</evidence>
<name>A0A7W7RHA1_9ACTN</name>
<evidence type="ECO:0000259" key="10">
    <source>
        <dbReference type="SMART" id="SM00387"/>
    </source>
</evidence>
<feature type="transmembrane region" description="Helical" evidence="9">
    <location>
        <begin position="194"/>
        <end position="217"/>
    </location>
</feature>
<evidence type="ECO:0000256" key="2">
    <source>
        <dbReference type="ARBA" id="ARBA00012438"/>
    </source>
</evidence>
<keyword evidence="8" id="KW-0902">Two-component regulatory system</keyword>
<dbReference type="InterPro" id="IPR036890">
    <property type="entry name" value="HATPase_C_sf"/>
</dbReference>
<dbReference type="Pfam" id="PF13796">
    <property type="entry name" value="Sensor"/>
    <property type="match status" value="1"/>
</dbReference>
<evidence type="ECO:0000256" key="3">
    <source>
        <dbReference type="ARBA" id="ARBA00022553"/>
    </source>
</evidence>
<keyword evidence="9" id="KW-0812">Transmembrane</keyword>
<dbReference type="Gene3D" id="1.20.5.1930">
    <property type="match status" value="1"/>
</dbReference>
<feature type="domain" description="Histidine kinase/HSP90-like ATPase" evidence="10">
    <location>
        <begin position="356"/>
        <end position="446"/>
    </location>
</feature>
<keyword evidence="6 11" id="KW-0418">Kinase</keyword>
<dbReference type="InterPro" id="IPR025828">
    <property type="entry name" value="Put_sensor_dom"/>
</dbReference>
<dbReference type="InterPro" id="IPR050482">
    <property type="entry name" value="Sensor_HK_TwoCompSys"/>
</dbReference>
<dbReference type="InterPro" id="IPR011712">
    <property type="entry name" value="Sig_transdc_His_kin_sub3_dim/P"/>
</dbReference>
<keyword evidence="12" id="KW-1185">Reference proteome</keyword>
<evidence type="ECO:0000256" key="9">
    <source>
        <dbReference type="SAM" id="Phobius"/>
    </source>
</evidence>
<proteinExistence type="predicted"/>
<comment type="caution">
    <text evidence="11">The sequence shown here is derived from an EMBL/GenBank/DDBJ whole genome shotgun (WGS) entry which is preliminary data.</text>
</comment>
<dbReference type="RefSeq" id="WP_312885241.1">
    <property type="nucleotide sequence ID" value="NZ_JACHJT010000001.1"/>
</dbReference>
<organism evidence="11 12">
    <name type="scientific">Lipingzhangella halophila</name>
    <dbReference type="NCBI Taxonomy" id="1783352"/>
    <lineage>
        <taxon>Bacteria</taxon>
        <taxon>Bacillati</taxon>
        <taxon>Actinomycetota</taxon>
        <taxon>Actinomycetes</taxon>
        <taxon>Streptosporangiales</taxon>
        <taxon>Nocardiopsidaceae</taxon>
        <taxon>Lipingzhangella</taxon>
    </lineage>
</organism>
<dbReference type="EC" id="2.7.13.3" evidence="2"/>
<feature type="transmembrane region" description="Helical" evidence="9">
    <location>
        <begin position="141"/>
        <end position="174"/>
    </location>
</feature>
<dbReference type="InterPro" id="IPR003594">
    <property type="entry name" value="HATPase_dom"/>
</dbReference>
<dbReference type="GO" id="GO:0046983">
    <property type="term" value="F:protein dimerization activity"/>
    <property type="evidence" value="ECO:0007669"/>
    <property type="project" value="InterPro"/>
</dbReference>
<dbReference type="Pfam" id="PF07730">
    <property type="entry name" value="HisKA_3"/>
    <property type="match status" value="1"/>
</dbReference>
<sequence>MNTQGRPPQTPLEALRQRRFLYTRWPWRSLASAGAALVVGGVAVSVVGLMLVPLIILGEIVIEARQGIVEIELWLVIVLPLLSLGLLLALGPLLALPVAVVERWRLRLVHPPIRPGHRAPRPGLWSGLRTRYTDPTTWREFAYLLLLCFVIAPLSYLVLFALVVYGAVLLGAPILVAVGEPLALNQRQVTDVPTALLLVPVGAVLLLASPYAAAVGAHVNAVLGRNLLGGEPAETLRAELVEVTRSRARLVDAFEAERRRIERDLHDGAQQRLVALVIQLGLARMDAPAGSRVEETLASAHEQTKELISAMQEIIHGIHPQLLADQGLAAALPELVERSAIPVALSVDLVERPPSHVESTVYFAAAEALANVAKHTQARRIAVAVHREGETLVLEVTDDGPGGADPGQGTGLTGLADRITVIGGRMLLSSPAGGPTRIRVETPCNHTLPSELF</sequence>
<feature type="transmembrane region" description="Helical" evidence="9">
    <location>
        <begin position="29"/>
        <end position="62"/>
    </location>
</feature>
<evidence type="ECO:0000256" key="7">
    <source>
        <dbReference type="ARBA" id="ARBA00022840"/>
    </source>
</evidence>
<feature type="transmembrane region" description="Helical" evidence="9">
    <location>
        <begin position="74"/>
        <end position="101"/>
    </location>
</feature>
<dbReference type="EMBL" id="JACHJT010000001">
    <property type="protein sequence ID" value="MBB4931953.1"/>
    <property type="molecule type" value="Genomic_DNA"/>
</dbReference>
<dbReference type="SMART" id="SM00387">
    <property type="entry name" value="HATPase_c"/>
    <property type="match status" value="1"/>
</dbReference>
<protein>
    <recommendedName>
        <fullName evidence="2">histidine kinase</fullName>
        <ecNumber evidence="2">2.7.13.3</ecNumber>
    </recommendedName>
</protein>
<keyword evidence="9" id="KW-1133">Transmembrane helix</keyword>
<dbReference type="Gene3D" id="3.30.565.10">
    <property type="entry name" value="Histidine kinase-like ATPase, C-terminal domain"/>
    <property type="match status" value="1"/>
</dbReference>
<dbReference type="GO" id="GO:0005524">
    <property type="term" value="F:ATP binding"/>
    <property type="evidence" value="ECO:0007669"/>
    <property type="project" value="UniProtKB-KW"/>
</dbReference>
<evidence type="ECO:0000256" key="1">
    <source>
        <dbReference type="ARBA" id="ARBA00000085"/>
    </source>
</evidence>
<dbReference type="CDD" id="cd16917">
    <property type="entry name" value="HATPase_UhpB-NarQ-NarX-like"/>
    <property type="match status" value="1"/>
</dbReference>
<dbReference type="GO" id="GO:0016020">
    <property type="term" value="C:membrane"/>
    <property type="evidence" value="ECO:0007669"/>
    <property type="project" value="InterPro"/>
</dbReference>
<dbReference type="Proteomes" id="UP000523007">
    <property type="component" value="Unassembled WGS sequence"/>
</dbReference>
<dbReference type="AlphaFoldDB" id="A0A7W7RHA1"/>
<gene>
    <name evidence="11" type="ORF">F4561_002773</name>
</gene>
<keyword evidence="5" id="KW-0547">Nucleotide-binding</keyword>
<evidence type="ECO:0000313" key="11">
    <source>
        <dbReference type="EMBL" id="MBB4931953.1"/>
    </source>
</evidence>
<keyword evidence="9" id="KW-0472">Membrane</keyword>
<evidence type="ECO:0000256" key="5">
    <source>
        <dbReference type="ARBA" id="ARBA00022741"/>
    </source>
</evidence>
<dbReference type="Pfam" id="PF02518">
    <property type="entry name" value="HATPase_c"/>
    <property type="match status" value="1"/>
</dbReference>
<dbReference type="PANTHER" id="PTHR24421">
    <property type="entry name" value="NITRATE/NITRITE SENSOR PROTEIN NARX-RELATED"/>
    <property type="match status" value="1"/>
</dbReference>
<dbReference type="PANTHER" id="PTHR24421:SF10">
    <property type="entry name" value="NITRATE_NITRITE SENSOR PROTEIN NARQ"/>
    <property type="match status" value="1"/>
</dbReference>
<dbReference type="GO" id="GO:0000155">
    <property type="term" value="F:phosphorelay sensor kinase activity"/>
    <property type="evidence" value="ECO:0007669"/>
    <property type="project" value="InterPro"/>
</dbReference>
<keyword evidence="3" id="KW-0597">Phosphoprotein</keyword>
<reference evidence="11 12" key="1">
    <citation type="submission" date="2020-08" db="EMBL/GenBank/DDBJ databases">
        <title>Sequencing the genomes of 1000 actinobacteria strains.</title>
        <authorList>
            <person name="Klenk H.-P."/>
        </authorList>
    </citation>
    <scope>NUCLEOTIDE SEQUENCE [LARGE SCALE GENOMIC DNA]</scope>
    <source>
        <strain evidence="11 12">DSM 102030</strain>
    </source>
</reference>
<keyword evidence="7" id="KW-0067">ATP-binding</keyword>
<evidence type="ECO:0000313" key="12">
    <source>
        <dbReference type="Proteomes" id="UP000523007"/>
    </source>
</evidence>